<keyword evidence="1" id="KW-1133">Transmembrane helix</keyword>
<feature type="transmembrane region" description="Helical" evidence="1">
    <location>
        <begin position="149"/>
        <end position="168"/>
    </location>
</feature>
<comment type="caution">
    <text evidence="3">The sequence shown here is derived from an EMBL/GenBank/DDBJ whole genome shotgun (WGS) entry which is preliminary data.</text>
</comment>
<keyword evidence="1" id="KW-0812">Transmembrane</keyword>
<keyword evidence="4" id="KW-1185">Reference proteome</keyword>
<feature type="transmembrane region" description="Helical" evidence="1">
    <location>
        <begin position="203"/>
        <end position="223"/>
    </location>
</feature>
<gene>
    <name evidence="3" type="ORF">ACFSR1_19920</name>
</gene>
<protein>
    <submittedName>
        <fullName evidence="3">CPBP family intramembrane glutamic endopeptidase</fullName>
        <ecNumber evidence="3">3.4.-.-</ecNumber>
    </submittedName>
</protein>
<dbReference type="EMBL" id="JBHULE010000035">
    <property type="protein sequence ID" value="MFD2564955.1"/>
    <property type="molecule type" value="Genomic_DNA"/>
</dbReference>
<feature type="transmembrane region" description="Helical" evidence="1">
    <location>
        <begin position="12"/>
        <end position="32"/>
    </location>
</feature>
<organism evidence="3 4">
    <name type="scientific">Aquimarina rubra</name>
    <dbReference type="NCBI Taxonomy" id="1920033"/>
    <lineage>
        <taxon>Bacteria</taxon>
        <taxon>Pseudomonadati</taxon>
        <taxon>Bacteroidota</taxon>
        <taxon>Flavobacteriia</taxon>
        <taxon>Flavobacteriales</taxon>
        <taxon>Flavobacteriaceae</taxon>
        <taxon>Aquimarina</taxon>
    </lineage>
</organism>
<evidence type="ECO:0000259" key="2">
    <source>
        <dbReference type="Pfam" id="PF02517"/>
    </source>
</evidence>
<accession>A0ABW5LK11</accession>
<dbReference type="GO" id="GO:0016787">
    <property type="term" value="F:hydrolase activity"/>
    <property type="evidence" value="ECO:0007669"/>
    <property type="project" value="UniProtKB-KW"/>
</dbReference>
<evidence type="ECO:0000313" key="3">
    <source>
        <dbReference type="EMBL" id="MFD2564955.1"/>
    </source>
</evidence>
<reference evidence="4" key="1">
    <citation type="journal article" date="2019" name="Int. J. Syst. Evol. Microbiol.">
        <title>The Global Catalogue of Microorganisms (GCM) 10K type strain sequencing project: providing services to taxonomists for standard genome sequencing and annotation.</title>
        <authorList>
            <consortium name="The Broad Institute Genomics Platform"/>
            <consortium name="The Broad Institute Genome Sequencing Center for Infectious Disease"/>
            <person name="Wu L."/>
            <person name="Ma J."/>
        </authorList>
    </citation>
    <scope>NUCLEOTIDE SEQUENCE [LARGE SCALE GENOMIC DNA]</scope>
    <source>
        <strain evidence="4">KCTC 52274</strain>
    </source>
</reference>
<feature type="transmembrane region" description="Helical" evidence="1">
    <location>
        <begin position="238"/>
        <end position="256"/>
    </location>
</feature>
<feature type="transmembrane region" description="Helical" evidence="1">
    <location>
        <begin position="83"/>
        <end position="101"/>
    </location>
</feature>
<dbReference type="Proteomes" id="UP001597319">
    <property type="component" value="Unassembled WGS sequence"/>
</dbReference>
<feature type="transmembrane region" description="Helical" evidence="1">
    <location>
        <begin position="44"/>
        <end position="62"/>
    </location>
</feature>
<dbReference type="EC" id="3.4.-.-" evidence="3"/>
<feature type="transmembrane region" description="Helical" evidence="1">
    <location>
        <begin position="174"/>
        <end position="196"/>
    </location>
</feature>
<keyword evidence="3" id="KW-0378">Hydrolase</keyword>
<dbReference type="RefSeq" id="WP_378294805.1">
    <property type="nucleotide sequence ID" value="NZ_JBHULE010000035.1"/>
</dbReference>
<proteinExistence type="predicted"/>
<keyword evidence="1" id="KW-0472">Membrane</keyword>
<sequence length="273" mass="30156">MKNIQNISPGIFAIITLVVISSIVLLPIDTILLKMSLSDFHSEYIGLAIKMASILIISYGFIKKMKIEPITGLSSAYDWKFKYLNMIPVYLIIIGVSGIIATDVTEIHIGNVVLLLFACLTVGFAEEFLFRGVLQSVFLKKYVHSKNGILISIVLPAIVFGLFHLINLTKNDNVSAVLTQVVFATFIGFFFGVLVLKTNKIIPVAFTHGLINFFFSILLLPGIKDIENIVPLEETGNSIAPIILTLPLLVIGLFVAKKIKKETVVKKLNESFN</sequence>
<evidence type="ECO:0000256" key="1">
    <source>
        <dbReference type="SAM" id="Phobius"/>
    </source>
</evidence>
<name>A0ABW5LK11_9FLAO</name>
<dbReference type="Pfam" id="PF02517">
    <property type="entry name" value="Rce1-like"/>
    <property type="match status" value="1"/>
</dbReference>
<dbReference type="InterPro" id="IPR003675">
    <property type="entry name" value="Rce1/LyrA-like_dom"/>
</dbReference>
<evidence type="ECO:0000313" key="4">
    <source>
        <dbReference type="Proteomes" id="UP001597319"/>
    </source>
</evidence>
<feature type="domain" description="CAAX prenyl protease 2/Lysostaphin resistance protein A-like" evidence="2">
    <location>
        <begin position="111"/>
        <end position="214"/>
    </location>
</feature>
<feature type="transmembrane region" description="Helical" evidence="1">
    <location>
        <begin position="107"/>
        <end position="129"/>
    </location>
</feature>